<name>A0A6A6W074_9PEZI</name>
<dbReference type="EMBL" id="ML996576">
    <property type="protein sequence ID" value="KAF2755943.1"/>
    <property type="molecule type" value="Genomic_DNA"/>
</dbReference>
<dbReference type="AlphaFoldDB" id="A0A6A6W074"/>
<organism evidence="1 2">
    <name type="scientific">Pseudovirgaria hyperparasitica</name>
    <dbReference type="NCBI Taxonomy" id="470096"/>
    <lineage>
        <taxon>Eukaryota</taxon>
        <taxon>Fungi</taxon>
        <taxon>Dikarya</taxon>
        <taxon>Ascomycota</taxon>
        <taxon>Pezizomycotina</taxon>
        <taxon>Dothideomycetes</taxon>
        <taxon>Dothideomycetes incertae sedis</taxon>
        <taxon>Acrospermales</taxon>
        <taxon>Acrospermaceae</taxon>
        <taxon>Pseudovirgaria</taxon>
    </lineage>
</organism>
<keyword evidence="2" id="KW-1185">Reference proteome</keyword>
<dbReference type="RefSeq" id="XP_033598394.1">
    <property type="nucleotide sequence ID" value="XM_033747249.1"/>
</dbReference>
<accession>A0A6A6W074</accession>
<dbReference type="OrthoDB" id="10676770at2759"/>
<dbReference type="Proteomes" id="UP000799437">
    <property type="component" value="Unassembled WGS sequence"/>
</dbReference>
<proteinExistence type="predicted"/>
<protein>
    <submittedName>
        <fullName evidence="1">Uncharacterized protein</fullName>
    </submittedName>
</protein>
<reference evidence="1" key="1">
    <citation type="journal article" date="2020" name="Stud. Mycol.">
        <title>101 Dothideomycetes genomes: a test case for predicting lifestyles and emergence of pathogens.</title>
        <authorList>
            <person name="Haridas S."/>
            <person name="Albert R."/>
            <person name="Binder M."/>
            <person name="Bloem J."/>
            <person name="Labutti K."/>
            <person name="Salamov A."/>
            <person name="Andreopoulos B."/>
            <person name="Baker S."/>
            <person name="Barry K."/>
            <person name="Bills G."/>
            <person name="Bluhm B."/>
            <person name="Cannon C."/>
            <person name="Castanera R."/>
            <person name="Culley D."/>
            <person name="Daum C."/>
            <person name="Ezra D."/>
            <person name="Gonzalez J."/>
            <person name="Henrissat B."/>
            <person name="Kuo A."/>
            <person name="Liang C."/>
            <person name="Lipzen A."/>
            <person name="Lutzoni F."/>
            <person name="Magnuson J."/>
            <person name="Mondo S."/>
            <person name="Nolan M."/>
            <person name="Ohm R."/>
            <person name="Pangilinan J."/>
            <person name="Park H.-J."/>
            <person name="Ramirez L."/>
            <person name="Alfaro M."/>
            <person name="Sun H."/>
            <person name="Tritt A."/>
            <person name="Yoshinaga Y."/>
            <person name="Zwiers L.-H."/>
            <person name="Turgeon B."/>
            <person name="Goodwin S."/>
            <person name="Spatafora J."/>
            <person name="Crous P."/>
            <person name="Grigoriev I."/>
        </authorList>
    </citation>
    <scope>NUCLEOTIDE SEQUENCE</scope>
    <source>
        <strain evidence="1">CBS 121739</strain>
    </source>
</reference>
<gene>
    <name evidence="1" type="ORF">EJ05DRAFT_502414</name>
</gene>
<evidence type="ECO:0000313" key="2">
    <source>
        <dbReference type="Proteomes" id="UP000799437"/>
    </source>
</evidence>
<evidence type="ECO:0000313" key="1">
    <source>
        <dbReference type="EMBL" id="KAF2755943.1"/>
    </source>
</evidence>
<sequence length="300" mass="34361">MAHRDRLSVLEAGSAAKTHRTQEFLRSPNAVNHRNYTAVASRDLDAFNETYPEKWLTWLIDHTVQVPYQLYQIETLLPAGQQQPPPPIENSSGEAIKGRGGRLLRQVWLPRQIKTDEADWVLVALQDLDWRIEPTDICDRMYRRPDMDSVAEDERVQRSVSQKIWDCRASLHKLTIHANRSVRPNLPARSELEVIDMYPAVNIKYNFIGNDVGNGLFTPFPDGPLYRYPNPSGQISDRMMDIVRELEAARGWAHHGGYQHWQDLPIYPGNHTPGRICKERDAGFIDVVEEDATTDGSGRR</sequence>
<dbReference type="GeneID" id="54488303"/>